<dbReference type="PANTHER" id="PTHR11851:SF186">
    <property type="entry name" value="INACTIVE METALLOPROTEASE YMFF-RELATED"/>
    <property type="match status" value="1"/>
</dbReference>
<dbReference type="NCBIfam" id="NF047422">
    <property type="entry name" value="YfmF_fam"/>
    <property type="match status" value="1"/>
</dbReference>
<evidence type="ECO:0000313" key="3">
    <source>
        <dbReference type="Proteomes" id="UP000682134"/>
    </source>
</evidence>
<name>A0A940NL09_9BACI</name>
<dbReference type="RefSeq" id="WP_209406522.1">
    <property type="nucleotide sequence ID" value="NZ_JAGIYQ010000009.1"/>
</dbReference>
<proteinExistence type="predicted"/>
<dbReference type="GO" id="GO:0046872">
    <property type="term" value="F:metal ion binding"/>
    <property type="evidence" value="ECO:0007669"/>
    <property type="project" value="InterPro"/>
</dbReference>
<gene>
    <name evidence="2" type="ORF">J5Y03_13420</name>
</gene>
<dbReference type="AlphaFoldDB" id="A0A940NL09"/>
<protein>
    <submittedName>
        <fullName evidence="2">Insulinase family protein</fullName>
    </submittedName>
</protein>
<organism evidence="2 3">
    <name type="scientific">Gottfriedia endophytica</name>
    <dbReference type="NCBI Taxonomy" id="2820819"/>
    <lineage>
        <taxon>Bacteria</taxon>
        <taxon>Bacillati</taxon>
        <taxon>Bacillota</taxon>
        <taxon>Bacilli</taxon>
        <taxon>Bacillales</taxon>
        <taxon>Bacillaceae</taxon>
        <taxon>Gottfriedia</taxon>
    </lineage>
</organism>
<dbReference type="Gene3D" id="3.30.830.10">
    <property type="entry name" value="Metalloenzyme, LuxS/M16 peptidase-like"/>
    <property type="match status" value="2"/>
</dbReference>
<comment type="caution">
    <text evidence="2">The sequence shown here is derived from an EMBL/GenBank/DDBJ whole genome shotgun (WGS) entry which is preliminary data.</text>
</comment>
<dbReference type="Pfam" id="PF05193">
    <property type="entry name" value="Peptidase_M16_C"/>
    <property type="match status" value="1"/>
</dbReference>
<dbReference type="InterPro" id="IPR050361">
    <property type="entry name" value="MPP/UQCRC_Complex"/>
</dbReference>
<keyword evidence="3" id="KW-1185">Reference proteome</keyword>
<reference evidence="2" key="1">
    <citation type="submission" date="2021-04" db="EMBL/GenBank/DDBJ databases">
        <title>Genome seq and assembly of Bacillus sp.</title>
        <authorList>
            <person name="Chhetri G."/>
        </authorList>
    </citation>
    <scope>NUCLEOTIDE SEQUENCE</scope>
    <source>
        <strain evidence="2">RG28</strain>
    </source>
</reference>
<dbReference type="Proteomes" id="UP000682134">
    <property type="component" value="Unassembled WGS sequence"/>
</dbReference>
<accession>A0A940NL09</accession>
<dbReference type="EMBL" id="JAGIYQ010000009">
    <property type="protein sequence ID" value="MBP0726177.1"/>
    <property type="molecule type" value="Genomic_DNA"/>
</dbReference>
<dbReference type="PANTHER" id="PTHR11851">
    <property type="entry name" value="METALLOPROTEASE"/>
    <property type="match status" value="1"/>
</dbReference>
<dbReference type="InterPro" id="IPR011249">
    <property type="entry name" value="Metalloenz_LuxS/M16"/>
</dbReference>
<dbReference type="SUPFAM" id="SSF63411">
    <property type="entry name" value="LuxS/MPP-like metallohydrolase"/>
    <property type="match status" value="2"/>
</dbReference>
<feature type="domain" description="Peptidase M16 C-terminal" evidence="1">
    <location>
        <begin position="184"/>
        <end position="356"/>
    </location>
</feature>
<sequence>MKLLDYKNFTCNGINVHVIPTEKFKTNTITLKVRGPLNKETVTYRGLLPYVLQSGTSTYPTNGDVRRKLEELYGATFFVDVAKKGDYHVMSFIIDIANEKYLTNQSTLLDEGLSLLAEIWQKPYLENGVFSTRNVDTQKRVQAERIKALNDDKLKYANQRLIEEMFKGESYELLPNGILNEINNISSENLYEYYQKALKEDMIDLYIVGDVSEEQCKDLIQSNFVTNTSSDFRVDTKKAVAVSSPNEVIEEQKLNQAKLHIGYTTGISNKDADYFALQVFNGLFGGFSHSKLFINVREKNSLAYYAASRFESHKGLLMVMSGIASENYEKATTIITEQLEEMRKGNFTDDEIDQTKLSIKNSLLEGMDTAYGIIETLFNDHSGGNNRPIEQWITEIEKVTRDEIIEVSKKIALHTTYFLKGEEGVK</sequence>
<evidence type="ECO:0000259" key="1">
    <source>
        <dbReference type="Pfam" id="PF05193"/>
    </source>
</evidence>
<dbReference type="InterPro" id="IPR007863">
    <property type="entry name" value="Peptidase_M16_C"/>
</dbReference>
<evidence type="ECO:0000313" key="2">
    <source>
        <dbReference type="EMBL" id="MBP0726177.1"/>
    </source>
</evidence>